<dbReference type="InterPro" id="IPR036515">
    <property type="entry name" value="Transposase_17_sf"/>
</dbReference>
<sequence>MTRDKLLAGRCSLPGYCYHITICTHRRRPWFGSFEHARIVVQDMKRLHQEQLMMSVAWVLMPDHLHWLFQLGENTELSLVVKLLKGRTAKHLNELRHDQGHVWQKGFHDHAVRKDEDLRGIARYIVANPLRAGLVKQVGDYPWWDAMWL</sequence>
<dbReference type="KEGG" id="zdf:AN401_07330"/>
<dbReference type="GO" id="GO:0006313">
    <property type="term" value="P:DNA transposition"/>
    <property type="evidence" value="ECO:0007669"/>
    <property type="project" value="InterPro"/>
</dbReference>
<proteinExistence type="predicted"/>
<dbReference type="NCBIfam" id="NF047646">
    <property type="entry name" value="REP_Tyr_transpos"/>
    <property type="match status" value="1"/>
</dbReference>
<reference evidence="3" key="1">
    <citation type="submission" date="2015-09" db="EMBL/GenBank/DDBJ databases">
        <authorList>
            <person name="Shao Z."/>
            <person name="Wang L."/>
        </authorList>
    </citation>
    <scope>NUCLEOTIDE SEQUENCE [LARGE SCALE GENOMIC DNA]</scope>
    <source>
        <strain evidence="3">F13-1</strain>
    </source>
</reference>
<evidence type="ECO:0000313" key="3">
    <source>
        <dbReference type="Proteomes" id="UP000217763"/>
    </source>
</evidence>
<protein>
    <submittedName>
        <fullName evidence="2">Transposase</fullName>
    </submittedName>
</protein>
<dbReference type="GO" id="GO:0043565">
    <property type="term" value="F:sequence-specific DNA binding"/>
    <property type="evidence" value="ECO:0007669"/>
    <property type="project" value="TreeGrafter"/>
</dbReference>
<keyword evidence="3" id="KW-1185">Reference proteome</keyword>
<dbReference type="InterPro" id="IPR002686">
    <property type="entry name" value="Transposase_17"/>
</dbReference>
<gene>
    <name evidence="2" type="ORF">AN401_07330</name>
</gene>
<dbReference type="SUPFAM" id="SSF143422">
    <property type="entry name" value="Transposase IS200-like"/>
    <property type="match status" value="1"/>
</dbReference>
<dbReference type="Proteomes" id="UP000217763">
    <property type="component" value="Chromosome"/>
</dbReference>
<name>A0A291HNH7_9GAMM</name>
<dbReference type="PANTHER" id="PTHR36966">
    <property type="entry name" value="REP-ASSOCIATED TYROSINE TRANSPOSASE"/>
    <property type="match status" value="1"/>
</dbReference>
<dbReference type="Pfam" id="PF01797">
    <property type="entry name" value="Y1_Tnp"/>
    <property type="match status" value="1"/>
</dbReference>
<dbReference type="PANTHER" id="PTHR36966:SF1">
    <property type="entry name" value="REP-ASSOCIATED TYROSINE TRANSPOSASE"/>
    <property type="match status" value="1"/>
</dbReference>
<evidence type="ECO:0000259" key="1">
    <source>
        <dbReference type="SMART" id="SM01321"/>
    </source>
</evidence>
<dbReference type="EMBL" id="CP012621">
    <property type="protein sequence ID" value="ATG73694.1"/>
    <property type="molecule type" value="Genomic_DNA"/>
</dbReference>
<dbReference type="SMART" id="SM01321">
    <property type="entry name" value="Y1_Tnp"/>
    <property type="match status" value="1"/>
</dbReference>
<dbReference type="Gene3D" id="3.30.70.1290">
    <property type="entry name" value="Transposase IS200-like"/>
    <property type="match status" value="1"/>
</dbReference>
<dbReference type="InterPro" id="IPR052715">
    <property type="entry name" value="RAYT_transposase"/>
</dbReference>
<accession>A0A291HNH7</accession>
<evidence type="ECO:0000313" key="2">
    <source>
        <dbReference type="EMBL" id="ATG73694.1"/>
    </source>
</evidence>
<organism evidence="2 3">
    <name type="scientific">Zobellella denitrificans</name>
    <dbReference type="NCBI Taxonomy" id="347534"/>
    <lineage>
        <taxon>Bacteria</taxon>
        <taxon>Pseudomonadati</taxon>
        <taxon>Pseudomonadota</taxon>
        <taxon>Gammaproteobacteria</taxon>
        <taxon>Aeromonadales</taxon>
        <taxon>Aeromonadaceae</taxon>
        <taxon>Zobellella</taxon>
    </lineage>
</organism>
<dbReference type="AlphaFoldDB" id="A0A291HNH7"/>
<feature type="domain" description="Transposase IS200-like" evidence="1">
    <location>
        <begin position="13"/>
        <end position="128"/>
    </location>
</feature>
<dbReference type="GO" id="GO:0004803">
    <property type="term" value="F:transposase activity"/>
    <property type="evidence" value="ECO:0007669"/>
    <property type="project" value="InterPro"/>
</dbReference>